<dbReference type="SUPFAM" id="SSF52518">
    <property type="entry name" value="Thiamin diphosphate-binding fold (THDP-binding)"/>
    <property type="match status" value="1"/>
</dbReference>
<dbReference type="InterPro" id="IPR029061">
    <property type="entry name" value="THDP-binding"/>
</dbReference>
<dbReference type="Gene3D" id="3.40.50.970">
    <property type="match status" value="1"/>
</dbReference>
<accession>A0A1Y1RZ83</accession>
<evidence type="ECO:0000259" key="4">
    <source>
        <dbReference type="Pfam" id="PF00456"/>
    </source>
</evidence>
<dbReference type="EMBL" id="MWQY01000007">
    <property type="protein sequence ID" value="ORC35969.1"/>
    <property type="molecule type" value="Genomic_DNA"/>
</dbReference>
<evidence type="ECO:0000256" key="3">
    <source>
        <dbReference type="ARBA" id="ARBA00023052"/>
    </source>
</evidence>
<dbReference type="AlphaFoldDB" id="A0A1Y1RZ83"/>
<dbReference type="Proteomes" id="UP000192343">
    <property type="component" value="Unassembled WGS sequence"/>
</dbReference>
<dbReference type="PANTHER" id="PTHR47514:SF1">
    <property type="entry name" value="TRANSKETOLASE N-TERMINAL SECTION-RELATED"/>
    <property type="match status" value="1"/>
</dbReference>
<reference evidence="5 6" key="1">
    <citation type="submission" date="2017-03" db="EMBL/GenBank/DDBJ databases">
        <title>Draft Genome sequence of Marispirochaeta sp. strain JC444.</title>
        <authorList>
            <person name="Shivani Y."/>
            <person name="Subhash Y."/>
            <person name="Sasikala C."/>
            <person name="Ramana C."/>
        </authorList>
    </citation>
    <scope>NUCLEOTIDE SEQUENCE [LARGE SCALE GENOMIC DNA]</scope>
    <source>
        <strain evidence="5 6">JC444</strain>
    </source>
</reference>
<dbReference type="OrthoDB" id="8732661at2"/>
<dbReference type="STRING" id="1963862.B4O97_07830"/>
<dbReference type="InterPro" id="IPR005474">
    <property type="entry name" value="Transketolase_N"/>
</dbReference>
<organism evidence="5 6">
    <name type="scientific">Marispirochaeta aestuarii</name>
    <dbReference type="NCBI Taxonomy" id="1963862"/>
    <lineage>
        <taxon>Bacteria</taxon>
        <taxon>Pseudomonadati</taxon>
        <taxon>Spirochaetota</taxon>
        <taxon>Spirochaetia</taxon>
        <taxon>Spirochaetales</taxon>
        <taxon>Spirochaetaceae</taxon>
        <taxon>Marispirochaeta</taxon>
    </lineage>
</organism>
<evidence type="ECO:0000313" key="5">
    <source>
        <dbReference type="EMBL" id="ORC35969.1"/>
    </source>
</evidence>
<sequence length="276" mass="30008">MTATEIGESVRFATEIRKLALQGIGNLGVGHVGGTMSIIDALAVLYGRWINCDPQNPSKIDRDRLVLSKGHAGPALYATLSLVGFFPQEWLLTLNCGGTRLPSHCDRNLTPGIDMTTGSLGQGLSAACGMALGYKIDGINGWIYCIIGDGETDEGQIWEAAMFASQYRLKRLIAFTDYNKMQIDGPTQEVMDLGDIEGKWQSFGWNVLRADGHDHELIDSAICSARNSKEKPTMIILDTIKGKGCSFAEGDLNSHNMSVSPAQLKDALEALDRELR</sequence>
<comment type="similarity">
    <text evidence="2">Belongs to the transketolase family.</text>
</comment>
<evidence type="ECO:0000256" key="2">
    <source>
        <dbReference type="ARBA" id="ARBA00007131"/>
    </source>
</evidence>
<dbReference type="CDD" id="cd02012">
    <property type="entry name" value="TPP_TK"/>
    <property type="match status" value="1"/>
</dbReference>
<dbReference type="Pfam" id="PF00456">
    <property type="entry name" value="Transketolase_N"/>
    <property type="match status" value="1"/>
</dbReference>
<evidence type="ECO:0000313" key="6">
    <source>
        <dbReference type="Proteomes" id="UP000192343"/>
    </source>
</evidence>
<proteinExistence type="inferred from homology"/>
<feature type="domain" description="Transketolase N-terminal" evidence="4">
    <location>
        <begin position="12"/>
        <end position="265"/>
    </location>
</feature>
<dbReference type="RefSeq" id="WP_083049791.1">
    <property type="nucleotide sequence ID" value="NZ_MWQY01000007.1"/>
</dbReference>
<dbReference type="PANTHER" id="PTHR47514">
    <property type="entry name" value="TRANSKETOLASE N-TERMINAL SECTION-RELATED"/>
    <property type="match status" value="1"/>
</dbReference>
<evidence type="ECO:0000256" key="1">
    <source>
        <dbReference type="ARBA" id="ARBA00001964"/>
    </source>
</evidence>
<gene>
    <name evidence="5" type="ORF">B4O97_07830</name>
</gene>
<comment type="cofactor">
    <cofactor evidence="1">
        <name>thiamine diphosphate</name>
        <dbReference type="ChEBI" id="CHEBI:58937"/>
    </cofactor>
</comment>
<name>A0A1Y1RZ83_9SPIO</name>
<protein>
    <submittedName>
        <fullName evidence="5">Transketolase</fullName>
    </submittedName>
</protein>
<comment type="caution">
    <text evidence="5">The sequence shown here is derived from an EMBL/GenBank/DDBJ whole genome shotgun (WGS) entry which is preliminary data.</text>
</comment>
<keyword evidence="6" id="KW-1185">Reference proteome</keyword>
<keyword evidence="3" id="KW-0786">Thiamine pyrophosphate</keyword>